<evidence type="ECO:0000256" key="1">
    <source>
        <dbReference type="SAM" id="MobiDB-lite"/>
    </source>
</evidence>
<dbReference type="VEuPathDB" id="VectorBase:BGLAX_043624"/>
<feature type="region of interest" description="Disordered" evidence="1">
    <location>
        <begin position="39"/>
        <end position="67"/>
    </location>
</feature>
<dbReference type="EnsemblMetazoa" id="BGLB026564-RB">
    <property type="protein sequence ID" value="BGLB026564-PB"/>
    <property type="gene ID" value="BGLB026564"/>
</dbReference>
<reference evidence="2" key="1">
    <citation type="submission" date="2020-05" db="UniProtKB">
        <authorList>
            <consortium name="EnsemblMetazoa"/>
        </authorList>
    </citation>
    <scope>IDENTIFICATION</scope>
    <source>
        <strain evidence="2">BB02</strain>
    </source>
</reference>
<accession>A0A2C9L365</accession>
<name>A0A2C9L365_BIOGL</name>
<dbReference type="Proteomes" id="UP000076420">
    <property type="component" value="Unassembled WGS sequence"/>
</dbReference>
<feature type="region of interest" description="Disordered" evidence="1">
    <location>
        <begin position="359"/>
        <end position="379"/>
    </location>
</feature>
<feature type="compositionally biased region" description="Polar residues" evidence="1">
    <location>
        <begin position="369"/>
        <end position="379"/>
    </location>
</feature>
<dbReference type="EnsemblMetazoa" id="BGLB026564-RA">
    <property type="protein sequence ID" value="BGLB026564-PA"/>
    <property type="gene ID" value="BGLB026564"/>
</dbReference>
<protein>
    <submittedName>
        <fullName evidence="2">Uncharacterized protein</fullName>
    </submittedName>
</protein>
<dbReference type="KEGG" id="bgt:106080034"/>
<gene>
    <name evidence="2" type="primary">106080034</name>
</gene>
<dbReference type="AlphaFoldDB" id="A0A2C9L365"/>
<dbReference type="OrthoDB" id="10331121at2759"/>
<evidence type="ECO:0000313" key="3">
    <source>
        <dbReference type="Proteomes" id="UP000076420"/>
    </source>
</evidence>
<evidence type="ECO:0000313" key="2">
    <source>
        <dbReference type="EnsemblMetazoa" id="BGLB026564-PB"/>
    </source>
</evidence>
<dbReference type="VEuPathDB" id="VectorBase:BGLB026564"/>
<feature type="compositionally biased region" description="Basic residues" evidence="1">
    <location>
        <begin position="47"/>
        <end position="67"/>
    </location>
</feature>
<sequence>MHGQRTYSLRKHNEISKAALNQQKDLLFNEIVLKEECSENSSLKPQIHSKHKDKAVKKRPTKGNRKRNLHDSIHLFKDTLLRKKKVKENFNSKGATRNKEQCLGSPKIMDTLVSTDDTSESLILLQDPDDKYKSRNFVCQQKFNLKGDKSDLPCEEFDLEESIEIPRDIKGTWSGPSRLLGISPPVDLVPSDDECLITSPPPSTAKKEKILSDENWVTYSSDVHGARSVSTDTGSCRKSISSKFTYTYISTYTENSTESKTSCGERSSSPHVIFKKACPNLNSTTYWNKEDIGAIHFPDSISPIFKMPDVPKNELFKKNQEKWKSLRVHEKVEQEPKCSTQLFVSISSSQNKMFNSVSTIPEDSKTQEPQETFNPETTKTGYNVKGVFENSAELVPVSNKVDVVAPNKEVKSSTPHHGSTSVFTLDLSPIKSVHDEDELYIHSSKDVNSEEIIVPSLMQLSDLSEKVSLPKVNHEDQTNQVNQTQVEPAETMPVQLEIISEEDKQSVEVFHQIELIEHPHQTTAHITSDQDTSLCNSDKAMDSLKSHCDNVQTRLKPHEGCGQLIAHHDSVKVNERQNQQSFSKNKIIASPISRSVQNKNDSLDSDACQSTLQDQVTHQTEVIKVEDQTIFKDSVCATCFGHIYSQGIYKLCLVSKLCAISQSILKRAQ</sequence>
<dbReference type="RefSeq" id="XP_013096771.2">
    <property type="nucleotide sequence ID" value="XM_013241317.2"/>
</dbReference>
<proteinExistence type="predicted"/>
<organism evidence="2 3">
    <name type="scientific">Biomphalaria glabrata</name>
    <name type="common">Bloodfluke planorb</name>
    <name type="synonym">Freshwater snail</name>
    <dbReference type="NCBI Taxonomy" id="6526"/>
    <lineage>
        <taxon>Eukaryota</taxon>
        <taxon>Metazoa</taxon>
        <taxon>Spiralia</taxon>
        <taxon>Lophotrochozoa</taxon>
        <taxon>Mollusca</taxon>
        <taxon>Gastropoda</taxon>
        <taxon>Heterobranchia</taxon>
        <taxon>Euthyneura</taxon>
        <taxon>Panpulmonata</taxon>
        <taxon>Hygrophila</taxon>
        <taxon>Lymnaeoidea</taxon>
        <taxon>Planorbidae</taxon>
        <taxon>Biomphalaria</taxon>
    </lineage>
</organism>